<accession>A0A4D6LCM3</accession>
<keyword evidence="1" id="KW-0472">Membrane</keyword>
<organism evidence="2 3">
    <name type="scientific">Vigna unguiculata</name>
    <name type="common">Cowpea</name>
    <dbReference type="NCBI Taxonomy" id="3917"/>
    <lineage>
        <taxon>Eukaryota</taxon>
        <taxon>Viridiplantae</taxon>
        <taxon>Streptophyta</taxon>
        <taxon>Embryophyta</taxon>
        <taxon>Tracheophyta</taxon>
        <taxon>Spermatophyta</taxon>
        <taxon>Magnoliopsida</taxon>
        <taxon>eudicotyledons</taxon>
        <taxon>Gunneridae</taxon>
        <taxon>Pentapetalae</taxon>
        <taxon>rosids</taxon>
        <taxon>fabids</taxon>
        <taxon>Fabales</taxon>
        <taxon>Fabaceae</taxon>
        <taxon>Papilionoideae</taxon>
        <taxon>50 kb inversion clade</taxon>
        <taxon>NPAAA clade</taxon>
        <taxon>indigoferoid/millettioid clade</taxon>
        <taxon>Phaseoleae</taxon>
        <taxon>Vigna</taxon>
    </lineage>
</organism>
<feature type="transmembrane region" description="Helical" evidence="1">
    <location>
        <begin position="20"/>
        <end position="38"/>
    </location>
</feature>
<dbReference type="Proteomes" id="UP000501690">
    <property type="component" value="Linkage Group LG3"/>
</dbReference>
<dbReference type="AlphaFoldDB" id="A0A4D6LCM3"/>
<sequence>MKWRAKEKGVYGFLIVEGKMIYFVGASQMEFGFLNSRFKSLKSRSLRKLHRYSITTEIQPPPKFLVSVVSPSSKVAVEGCVVFLEVSLVAFHLFIALVNKFDFLLPVSGQGSGRRWTLEKDLSQLKEHGKGSFDDHEDYGMKESWFKLDYGMKESWFKLVSISYLPNPKDFSYSGPYYVSENGEVLLMFEFDLILYDPRDNSFKYPRIESEKGWFDAEVYVETLVSPMKH</sequence>
<dbReference type="EMBL" id="CP039347">
    <property type="protein sequence ID" value="QCD86146.1"/>
    <property type="molecule type" value="Genomic_DNA"/>
</dbReference>
<keyword evidence="1" id="KW-0812">Transmembrane</keyword>
<keyword evidence="3" id="KW-1185">Reference proteome</keyword>
<evidence type="ECO:0000256" key="1">
    <source>
        <dbReference type="SAM" id="Phobius"/>
    </source>
</evidence>
<reference evidence="2 3" key="1">
    <citation type="submission" date="2019-04" db="EMBL/GenBank/DDBJ databases">
        <title>An improved genome assembly and genetic linkage map for asparagus bean, Vigna unguiculata ssp. sesquipedialis.</title>
        <authorList>
            <person name="Xia Q."/>
            <person name="Zhang R."/>
            <person name="Dong Y."/>
        </authorList>
    </citation>
    <scope>NUCLEOTIDE SEQUENCE [LARGE SCALE GENOMIC DNA]</scope>
    <source>
        <tissue evidence="2">Leaf</tissue>
    </source>
</reference>
<keyword evidence="1" id="KW-1133">Transmembrane helix</keyword>
<name>A0A4D6LCM3_VIGUN</name>
<protein>
    <recommendedName>
        <fullName evidence="4">F-box associated domain-containing protein</fullName>
    </recommendedName>
</protein>
<gene>
    <name evidence="2" type="ORF">DEO72_LG3g667</name>
</gene>
<evidence type="ECO:0000313" key="3">
    <source>
        <dbReference type="Proteomes" id="UP000501690"/>
    </source>
</evidence>
<proteinExistence type="predicted"/>
<evidence type="ECO:0000313" key="2">
    <source>
        <dbReference type="EMBL" id="QCD86146.1"/>
    </source>
</evidence>
<evidence type="ECO:0008006" key="4">
    <source>
        <dbReference type="Google" id="ProtNLM"/>
    </source>
</evidence>